<evidence type="ECO:0000256" key="1">
    <source>
        <dbReference type="ARBA" id="ARBA00022723"/>
    </source>
</evidence>
<reference evidence="4 5" key="1">
    <citation type="submission" date="2018-10" db="EMBL/GenBank/DDBJ databases">
        <title>Phylogenomics of Brevibacillus.</title>
        <authorList>
            <person name="Dunlap C."/>
        </authorList>
    </citation>
    <scope>NUCLEOTIDE SEQUENCE [LARGE SCALE GENOMIC DNA]</scope>
    <source>
        <strain evidence="4 5">JCM 12215</strain>
    </source>
</reference>
<dbReference type="GO" id="GO:0046872">
    <property type="term" value="F:metal ion binding"/>
    <property type="evidence" value="ECO:0007669"/>
    <property type="project" value="UniProtKB-KW"/>
</dbReference>
<evidence type="ECO:0000313" key="4">
    <source>
        <dbReference type="EMBL" id="RNB68149.1"/>
    </source>
</evidence>
<organism evidence="4 5">
    <name type="scientific">Brevibacillus invocatus</name>
    <dbReference type="NCBI Taxonomy" id="173959"/>
    <lineage>
        <taxon>Bacteria</taxon>
        <taxon>Bacillati</taxon>
        <taxon>Bacillota</taxon>
        <taxon>Bacilli</taxon>
        <taxon>Bacillales</taxon>
        <taxon>Paenibacillaceae</taxon>
        <taxon>Brevibacillus</taxon>
    </lineage>
</organism>
<dbReference type="PANTHER" id="PTHR43578">
    <property type="entry name" value="NADH-QUINONE OXIDOREDUCTASE SUBUNIT F"/>
    <property type="match status" value="1"/>
</dbReference>
<keyword evidence="3" id="KW-0411">Iron-sulfur</keyword>
<proteinExistence type="predicted"/>
<sequence>MTTWNLSGTKHHMFICNGGSCMKQQGEEVTQAIREEIKLRSADSLIHTTRTKCNGRCENACVVMIYPQGVWYQNVTPELAKRIVSEHVLGGRPQEEHLLYTYRNELVPAHEKAAEGKQK</sequence>
<dbReference type="Pfam" id="PF01257">
    <property type="entry name" value="2Fe-2S_thioredx"/>
    <property type="match status" value="1"/>
</dbReference>
<dbReference type="Proteomes" id="UP000282028">
    <property type="component" value="Unassembled WGS sequence"/>
</dbReference>
<dbReference type="AlphaFoldDB" id="A0A3M8BXT6"/>
<evidence type="ECO:0000256" key="3">
    <source>
        <dbReference type="ARBA" id="ARBA00023014"/>
    </source>
</evidence>
<dbReference type="SUPFAM" id="SSF52833">
    <property type="entry name" value="Thioredoxin-like"/>
    <property type="match status" value="1"/>
</dbReference>
<gene>
    <name evidence="4" type="ORF">EDM52_21330</name>
</gene>
<dbReference type="GO" id="GO:0051536">
    <property type="term" value="F:iron-sulfur cluster binding"/>
    <property type="evidence" value="ECO:0007669"/>
    <property type="project" value="UniProtKB-KW"/>
</dbReference>
<dbReference type="OrthoDB" id="9761899at2"/>
<dbReference type="CDD" id="cd02980">
    <property type="entry name" value="TRX_Fd_family"/>
    <property type="match status" value="1"/>
</dbReference>
<dbReference type="EMBL" id="RHHR01000046">
    <property type="protein sequence ID" value="RNB68149.1"/>
    <property type="molecule type" value="Genomic_DNA"/>
</dbReference>
<comment type="caution">
    <text evidence="4">The sequence shown here is derived from an EMBL/GenBank/DDBJ whole genome shotgun (WGS) entry which is preliminary data.</text>
</comment>
<dbReference type="InterPro" id="IPR036249">
    <property type="entry name" value="Thioredoxin-like_sf"/>
</dbReference>
<evidence type="ECO:0000313" key="5">
    <source>
        <dbReference type="Proteomes" id="UP000282028"/>
    </source>
</evidence>
<protein>
    <submittedName>
        <fullName evidence="4">(2Fe-2S) ferredoxin domain-containing protein</fullName>
    </submittedName>
</protein>
<dbReference type="Gene3D" id="3.40.30.10">
    <property type="entry name" value="Glutaredoxin"/>
    <property type="match status" value="1"/>
</dbReference>
<keyword evidence="2" id="KW-0408">Iron</keyword>
<keyword evidence="1" id="KW-0479">Metal-binding</keyword>
<dbReference type="RefSeq" id="WP_122910948.1">
    <property type="nucleotide sequence ID" value="NZ_CBCSBE010000037.1"/>
</dbReference>
<keyword evidence="5" id="KW-1185">Reference proteome</keyword>
<accession>A0A3M8BXT6</accession>
<dbReference type="PANTHER" id="PTHR43578:SF3">
    <property type="entry name" value="NADH-QUINONE OXIDOREDUCTASE SUBUNIT F"/>
    <property type="match status" value="1"/>
</dbReference>
<name>A0A3M8BXT6_9BACL</name>
<evidence type="ECO:0000256" key="2">
    <source>
        <dbReference type="ARBA" id="ARBA00023004"/>
    </source>
</evidence>